<dbReference type="AlphaFoldDB" id="A0A1G4IRI0"/>
<evidence type="ECO:0000256" key="1">
    <source>
        <dbReference type="SAM" id="MobiDB-lite"/>
    </source>
</evidence>
<evidence type="ECO:0000313" key="3">
    <source>
        <dbReference type="Proteomes" id="UP000191144"/>
    </source>
</evidence>
<feature type="region of interest" description="Disordered" evidence="1">
    <location>
        <begin position="161"/>
        <end position="239"/>
    </location>
</feature>
<feature type="region of interest" description="Disordered" evidence="1">
    <location>
        <begin position="260"/>
        <end position="294"/>
    </location>
</feature>
<evidence type="ECO:0000313" key="2">
    <source>
        <dbReference type="EMBL" id="SCU79236.1"/>
    </source>
</evidence>
<gene>
    <name evidence="2" type="ORF">LAME_0A07866G</name>
</gene>
<dbReference type="OrthoDB" id="4060584at2759"/>
<feature type="compositionally biased region" description="Polar residues" evidence="1">
    <location>
        <begin position="196"/>
        <end position="205"/>
    </location>
</feature>
<feature type="compositionally biased region" description="Basic and acidic residues" evidence="1">
    <location>
        <begin position="285"/>
        <end position="294"/>
    </location>
</feature>
<protein>
    <submittedName>
        <fullName evidence="2">LAME_0A07866g1_1</fullName>
    </submittedName>
</protein>
<organism evidence="2 3">
    <name type="scientific">Lachancea meyersii CBS 8951</name>
    <dbReference type="NCBI Taxonomy" id="1266667"/>
    <lineage>
        <taxon>Eukaryota</taxon>
        <taxon>Fungi</taxon>
        <taxon>Dikarya</taxon>
        <taxon>Ascomycota</taxon>
        <taxon>Saccharomycotina</taxon>
        <taxon>Saccharomycetes</taxon>
        <taxon>Saccharomycetales</taxon>
        <taxon>Saccharomycetaceae</taxon>
        <taxon>Lachancea</taxon>
    </lineage>
</organism>
<keyword evidence="3" id="KW-1185">Reference proteome</keyword>
<dbReference type="Proteomes" id="UP000191144">
    <property type="component" value="Chromosome A"/>
</dbReference>
<reference evidence="3" key="1">
    <citation type="submission" date="2016-03" db="EMBL/GenBank/DDBJ databases">
        <authorList>
            <person name="Devillers Hugo."/>
        </authorList>
    </citation>
    <scope>NUCLEOTIDE SEQUENCE [LARGE SCALE GENOMIC DNA]</scope>
</reference>
<dbReference type="EMBL" id="LT598483">
    <property type="protein sequence ID" value="SCU79236.1"/>
    <property type="molecule type" value="Genomic_DNA"/>
</dbReference>
<proteinExistence type="predicted"/>
<feature type="region of interest" description="Disordered" evidence="1">
    <location>
        <begin position="1"/>
        <end position="93"/>
    </location>
</feature>
<name>A0A1G4IRI0_9SACH</name>
<feature type="compositionally biased region" description="Basic and acidic residues" evidence="1">
    <location>
        <begin position="260"/>
        <end position="277"/>
    </location>
</feature>
<accession>A0A1G4IRI0</accession>
<sequence length="294" mass="33015">MVPATPPRSRNRRGKGITLEPPRPDLVPMSPQHHTQASIPVTPGSVGAKPSSFQFNKLRSPRHRSPIRGLRTPEYTPVKPSESARKKLDFGEETQEFRSVGRVLFPESNDGHSDRFQSRFLAPAPSTKTLQKAPQLLPPDFSSIMKDPLCSKRAIPEIYADAWETDESTDSPRKGAKQTPGTPSDKIVTFELAKDWNNNSGSCLSSDEEDEETMIKSKSLKNPFESGSTPSEETRQRRKQLLLAENPDLESTIQYMDKKGKVVEERHLSSGEQERYRPRMLFADKLGKGTRDSE</sequence>